<evidence type="ECO:0000313" key="3">
    <source>
        <dbReference type="Proteomes" id="UP001305779"/>
    </source>
</evidence>
<feature type="region of interest" description="Disordered" evidence="1">
    <location>
        <begin position="112"/>
        <end position="154"/>
    </location>
</feature>
<evidence type="ECO:0000256" key="1">
    <source>
        <dbReference type="SAM" id="MobiDB-lite"/>
    </source>
</evidence>
<sequence>MFCGIFMVQGDLETVRKKQADMRKSQASNSPKTPAIGIKARATAIKTKAIDLKTDLKNQAVALKTSAHDFKTDVKNKAFNMTTKTPDSKLSRRTSVLSSLSWSSNQHLLKHFTTNDEEASPLKPNKPRKRKSTTSQLNPTCTPPLTPPTPKHRRNFSTTIETMMSRIMLNRPQDGLTDFAITHFNAELLIFLRSAVQWRFQWAGQLLTWSGEGKEEARIKCFAHAAWIFYLLVDEKAEFPMNMSPRAREKLKGVFACARLKRERERAATPVFPWEHRVNGGGEKRERVSPQKALTEVPINAYEALNRIQVLPVDNTHRLMTAREESAVNVAAAMIDRHLDAPATFDLTVFDEAVIEIKTQAYHNIWMPYLSVAEKMQSESAWLKNK</sequence>
<dbReference type="EMBL" id="JAXOVC010000002">
    <property type="protein sequence ID" value="KAK4504889.1"/>
    <property type="molecule type" value="Genomic_DNA"/>
</dbReference>
<comment type="caution">
    <text evidence="2">The sequence shown here is derived from an EMBL/GenBank/DDBJ whole genome shotgun (WGS) entry which is preliminary data.</text>
</comment>
<dbReference type="Proteomes" id="UP001305779">
    <property type="component" value="Unassembled WGS sequence"/>
</dbReference>
<name>A0ABR0ETD4_ZASCE</name>
<protein>
    <submittedName>
        <fullName evidence="2">Uncharacterized protein</fullName>
    </submittedName>
</protein>
<organism evidence="2 3">
    <name type="scientific">Zasmidium cellare</name>
    <name type="common">Wine cellar mold</name>
    <name type="synonym">Racodium cellare</name>
    <dbReference type="NCBI Taxonomy" id="395010"/>
    <lineage>
        <taxon>Eukaryota</taxon>
        <taxon>Fungi</taxon>
        <taxon>Dikarya</taxon>
        <taxon>Ascomycota</taxon>
        <taxon>Pezizomycotina</taxon>
        <taxon>Dothideomycetes</taxon>
        <taxon>Dothideomycetidae</taxon>
        <taxon>Mycosphaerellales</taxon>
        <taxon>Mycosphaerellaceae</taxon>
        <taxon>Zasmidium</taxon>
    </lineage>
</organism>
<accession>A0ABR0ETD4</accession>
<gene>
    <name evidence="2" type="ORF">PRZ48_002852</name>
</gene>
<evidence type="ECO:0000313" key="2">
    <source>
        <dbReference type="EMBL" id="KAK4504889.1"/>
    </source>
</evidence>
<reference evidence="2 3" key="1">
    <citation type="journal article" date="2023" name="G3 (Bethesda)">
        <title>A chromosome-level genome assembly of Zasmidium syzygii isolated from banana leaves.</title>
        <authorList>
            <person name="van Westerhoven A.C."/>
            <person name="Mehrabi R."/>
            <person name="Talebi R."/>
            <person name="Steentjes M.B.F."/>
            <person name="Corcolon B."/>
            <person name="Chong P.A."/>
            <person name="Kema G.H.J."/>
            <person name="Seidl M.F."/>
        </authorList>
    </citation>
    <scope>NUCLEOTIDE SEQUENCE [LARGE SCALE GENOMIC DNA]</scope>
    <source>
        <strain evidence="2 3">P124</strain>
    </source>
</reference>
<proteinExistence type="predicted"/>
<keyword evidence="3" id="KW-1185">Reference proteome</keyword>